<dbReference type="EMBL" id="JABWUV010000003">
    <property type="protein sequence ID" value="KAF6369484.1"/>
    <property type="molecule type" value="Genomic_DNA"/>
</dbReference>
<feature type="region of interest" description="Disordered" evidence="1">
    <location>
        <begin position="86"/>
        <end position="139"/>
    </location>
</feature>
<comment type="caution">
    <text evidence="2">The sequence shown here is derived from an EMBL/GenBank/DDBJ whole genome shotgun (WGS) entry which is preliminary data.</text>
</comment>
<protein>
    <submittedName>
        <fullName evidence="2">Uncharacterized protein</fullName>
    </submittedName>
</protein>
<proteinExistence type="predicted"/>
<name>A0A7J7Z5N4_MYOMY</name>
<sequence length="209" mass="22490">MWTDPAGVSDFSRGHSVAHSTHLGAPHGSESDSSATRAATAWLSGIRVTAQRTRKNSLWEFRLRTTKTGPDTVTSWGRCSSGKCTLEAPLHSPHPTPPHPTRRPHPRPREKRGPGRLAAGALGWPSQQLQPPPRRPPTCLESPEVHVQAGWPTLEPAEADAHEAETPPAGRQGHSRQRHFLVAGVLGPGPLLSGHRGGRGRMGASVFCF</sequence>
<dbReference type="AlphaFoldDB" id="A0A7J7Z5N4"/>
<evidence type="ECO:0000256" key="1">
    <source>
        <dbReference type="SAM" id="MobiDB-lite"/>
    </source>
</evidence>
<gene>
    <name evidence="2" type="ORF">mMyoMyo1_010804</name>
</gene>
<reference evidence="2 3" key="1">
    <citation type="journal article" date="2020" name="Nature">
        <title>Six reference-quality genomes reveal evolution of bat adaptations.</title>
        <authorList>
            <person name="Jebb D."/>
            <person name="Huang Z."/>
            <person name="Pippel M."/>
            <person name="Hughes G.M."/>
            <person name="Lavrichenko K."/>
            <person name="Devanna P."/>
            <person name="Winkler S."/>
            <person name="Jermiin L.S."/>
            <person name="Skirmuntt E.C."/>
            <person name="Katzourakis A."/>
            <person name="Burkitt-Gray L."/>
            <person name="Ray D.A."/>
            <person name="Sullivan K.A.M."/>
            <person name="Roscito J.G."/>
            <person name="Kirilenko B.M."/>
            <person name="Davalos L.M."/>
            <person name="Corthals A.P."/>
            <person name="Power M.L."/>
            <person name="Jones G."/>
            <person name="Ransome R.D."/>
            <person name="Dechmann D.K.N."/>
            <person name="Locatelli A.G."/>
            <person name="Puechmaille S.J."/>
            <person name="Fedrigo O."/>
            <person name="Jarvis E.D."/>
            <person name="Hiller M."/>
            <person name="Vernes S.C."/>
            <person name="Myers E.W."/>
            <person name="Teeling E.C."/>
        </authorList>
    </citation>
    <scope>NUCLEOTIDE SEQUENCE [LARGE SCALE GENOMIC DNA]</scope>
    <source>
        <strain evidence="2">MMyoMyo1</strain>
        <tissue evidence="2">Flight muscle</tissue>
    </source>
</reference>
<evidence type="ECO:0000313" key="3">
    <source>
        <dbReference type="Proteomes" id="UP000527355"/>
    </source>
</evidence>
<feature type="region of interest" description="Disordered" evidence="1">
    <location>
        <begin position="1"/>
        <end position="36"/>
    </location>
</feature>
<keyword evidence="3" id="KW-1185">Reference proteome</keyword>
<feature type="compositionally biased region" description="Basic residues" evidence="1">
    <location>
        <begin position="100"/>
        <end position="110"/>
    </location>
</feature>
<evidence type="ECO:0000313" key="2">
    <source>
        <dbReference type="EMBL" id="KAF6369484.1"/>
    </source>
</evidence>
<accession>A0A7J7Z5N4</accession>
<dbReference type="Proteomes" id="UP000527355">
    <property type="component" value="Unassembled WGS sequence"/>
</dbReference>
<organism evidence="2 3">
    <name type="scientific">Myotis myotis</name>
    <name type="common">Greater mouse-eared bat</name>
    <name type="synonym">Vespertilio myotis</name>
    <dbReference type="NCBI Taxonomy" id="51298"/>
    <lineage>
        <taxon>Eukaryota</taxon>
        <taxon>Metazoa</taxon>
        <taxon>Chordata</taxon>
        <taxon>Craniata</taxon>
        <taxon>Vertebrata</taxon>
        <taxon>Euteleostomi</taxon>
        <taxon>Mammalia</taxon>
        <taxon>Eutheria</taxon>
        <taxon>Laurasiatheria</taxon>
        <taxon>Chiroptera</taxon>
        <taxon>Yangochiroptera</taxon>
        <taxon>Vespertilionidae</taxon>
        <taxon>Myotis</taxon>
    </lineage>
</organism>